<evidence type="ECO:0000256" key="1">
    <source>
        <dbReference type="ARBA" id="ARBA00000142"/>
    </source>
</evidence>
<dbReference type="PROSITE" id="PS51625">
    <property type="entry name" value="SAM_MT_TRMB"/>
    <property type="match status" value="1"/>
</dbReference>
<dbReference type="HAMAP" id="MF_01057">
    <property type="entry name" value="tRNA_methyltr_TrmB"/>
    <property type="match status" value="1"/>
</dbReference>
<dbReference type="CDD" id="cd02440">
    <property type="entry name" value="AdoMet_MTases"/>
    <property type="match status" value="1"/>
</dbReference>
<feature type="binding site" evidence="7">
    <location>
        <position position="140"/>
    </location>
    <ligand>
        <name>S-adenosyl-L-methionine</name>
        <dbReference type="ChEBI" id="CHEBI:59789"/>
    </ligand>
</feature>
<evidence type="ECO:0000256" key="6">
    <source>
        <dbReference type="ARBA" id="ARBA00022694"/>
    </source>
</evidence>
<evidence type="ECO:0000313" key="9">
    <source>
        <dbReference type="EMBL" id="PIE31923.1"/>
    </source>
</evidence>
<feature type="region of interest" description="Disordered" evidence="8">
    <location>
        <begin position="1"/>
        <end position="25"/>
    </location>
</feature>
<organism evidence="9 10">
    <name type="scientific">Ilumatobacter coccineus</name>
    <dbReference type="NCBI Taxonomy" id="467094"/>
    <lineage>
        <taxon>Bacteria</taxon>
        <taxon>Bacillati</taxon>
        <taxon>Actinomycetota</taxon>
        <taxon>Acidimicrobiia</taxon>
        <taxon>Acidimicrobiales</taxon>
        <taxon>Ilumatobacteraceae</taxon>
        <taxon>Ilumatobacter</taxon>
    </lineage>
</organism>
<feature type="binding site" evidence="7">
    <location>
        <position position="91"/>
    </location>
    <ligand>
        <name>S-adenosyl-L-methionine</name>
        <dbReference type="ChEBI" id="CHEBI:59789"/>
    </ligand>
</feature>
<dbReference type="GO" id="GO:0008176">
    <property type="term" value="F:tRNA (guanine(46)-N7)-methyltransferase activity"/>
    <property type="evidence" value="ECO:0007669"/>
    <property type="project" value="UniProtKB-UniRule"/>
</dbReference>
<dbReference type="InterPro" id="IPR055361">
    <property type="entry name" value="tRNA_methyltr_TrmB_bact"/>
</dbReference>
<dbReference type="PANTHER" id="PTHR23417:SF14">
    <property type="entry name" value="PENTACOTRIPEPTIDE-REPEAT REGION OF PRORP DOMAIN-CONTAINING PROTEIN"/>
    <property type="match status" value="1"/>
</dbReference>
<protein>
    <recommendedName>
        <fullName evidence="7">tRNA (guanine-N(7)-)-methyltransferase</fullName>
        <ecNumber evidence="7">2.1.1.33</ecNumber>
    </recommendedName>
    <alternativeName>
        <fullName evidence="7">tRNA (guanine(46)-N(7))-methyltransferase</fullName>
    </alternativeName>
    <alternativeName>
        <fullName evidence="7">tRNA(m7G46)-methyltransferase</fullName>
    </alternativeName>
</protein>
<dbReference type="EC" id="2.1.1.33" evidence="7"/>
<name>A0A2G6K8D1_9ACTN</name>
<dbReference type="Pfam" id="PF02390">
    <property type="entry name" value="Methyltransf_4"/>
    <property type="match status" value="1"/>
</dbReference>
<comment type="caution">
    <text evidence="9">The sequence shown here is derived from an EMBL/GenBank/DDBJ whole genome shotgun (WGS) entry which is preliminary data.</text>
</comment>
<comment type="similarity">
    <text evidence="7">Belongs to the class I-like SAM-binding methyltransferase superfamily. TrmB family.</text>
</comment>
<evidence type="ECO:0000313" key="10">
    <source>
        <dbReference type="Proteomes" id="UP000230914"/>
    </source>
</evidence>
<evidence type="ECO:0000256" key="3">
    <source>
        <dbReference type="ARBA" id="ARBA00022603"/>
    </source>
</evidence>
<dbReference type="UniPathway" id="UPA00989"/>
<dbReference type="InterPro" id="IPR003358">
    <property type="entry name" value="tRNA_(Gua-N-7)_MeTrfase_Trmb"/>
</dbReference>
<dbReference type="InterPro" id="IPR029063">
    <property type="entry name" value="SAM-dependent_MTases_sf"/>
</dbReference>
<evidence type="ECO:0000256" key="2">
    <source>
        <dbReference type="ARBA" id="ARBA00003015"/>
    </source>
</evidence>
<comment type="pathway">
    <text evidence="7">tRNA modification; N(7)-methylguanine-tRNA biosynthesis.</text>
</comment>
<keyword evidence="4 7" id="KW-0808">Transferase</keyword>
<comment type="caution">
    <text evidence="7">Lacks conserved residue(s) required for the propagation of feature annotation.</text>
</comment>
<proteinExistence type="inferred from homology"/>
<dbReference type="GO" id="GO:0043527">
    <property type="term" value="C:tRNA methyltransferase complex"/>
    <property type="evidence" value="ECO:0007669"/>
    <property type="project" value="TreeGrafter"/>
</dbReference>
<sequence>MHRPVSPAVSSRPTPPVRTFKPRRRSLSASRTEILHRLLPRWGIEESGPPLDPVAVFGRSAPLILEIGIGAGEVTVAMAAEDPECDVIGCDVHTPGIAAALARIDQAGVTNVRLVHGDALVVLDRLVPASLAGIRIFFPDPWPKARHRHRRMIAPVIIDRLVTFIKPGGFLHVATDVDDYAVAAAQVCGAHHDLLGGVIERPSWRPESRFEIKGRAQGRHVTDLLYTRRGEPGSAGDVAQP</sequence>
<dbReference type="Proteomes" id="UP000230914">
    <property type="component" value="Unassembled WGS sequence"/>
</dbReference>
<dbReference type="AlphaFoldDB" id="A0A2G6K8D1"/>
<feature type="binding site" evidence="7">
    <location>
        <position position="144"/>
    </location>
    <ligand>
        <name>substrate</name>
    </ligand>
</feature>
<evidence type="ECO:0000256" key="7">
    <source>
        <dbReference type="HAMAP-Rule" id="MF_01057"/>
    </source>
</evidence>
<feature type="binding site" evidence="7">
    <location>
        <position position="118"/>
    </location>
    <ligand>
        <name>S-adenosyl-L-methionine</name>
        <dbReference type="ChEBI" id="CHEBI:59789"/>
    </ligand>
</feature>
<evidence type="ECO:0000256" key="5">
    <source>
        <dbReference type="ARBA" id="ARBA00022691"/>
    </source>
</evidence>
<keyword evidence="6 7" id="KW-0819">tRNA processing</keyword>
<dbReference type="PANTHER" id="PTHR23417">
    <property type="entry name" value="3-DEOXY-D-MANNO-OCTULOSONIC-ACID TRANSFERASE/TRNA GUANINE-N 7 - -METHYLTRANSFERASE"/>
    <property type="match status" value="1"/>
</dbReference>
<dbReference type="NCBIfam" id="TIGR00091">
    <property type="entry name" value="tRNA (guanosine(46)-N7)-methyltransferase TrmB"/>
    <property type="match status" value="1"/>
</dbReference>
<accession>A0A2G6K8D1</accession>
<feature type="binding site" evidence="7">
    <location>
        <position position="66"/>
    </location>
    <ligand>
        <name>S-adenosyl-L-methionine</name>
        <dbReference type="ChEBI" id="CHEBI:59789"/>
    </ligand>
</feature>
<feature type="binding site" evidence="7">
    <location>
        <position position="176"/>
    </location>
    <ligand>
        <name>substrate</name>
    </ligand>
</feature>
<comment type="catalytic activity">
    <reaction evidence="1 7">
        <text>guanosine(46) in tRNA + S-adenosyl-L-methionine = N(7)-methylguanosine(46) in tRNA + S-adenosyl-L-homocysteine</text>
        <dbReference type="Rhea" id="RHEA:42708"/>
        <dbReference type="Rhea" id="RHEA-COMP:10188"/>
        <dbReference type="Rhea" id="RHEA-COMP:10189"/>
        <dbReference type="ChEBI" id="CHEBI:57856"/>
        <dbReference type="ChEBI" id="CHEBI:59789"/>
        <dbReference type="ChEBI" id="CHEBI:74269"/>
        <dbReference type="ChEBI" id="CHEBI:74480"/>
        <dbReference type="EC" id="2.1.1.33"/>
    </reaction>
</comment>
<keyword evidence="5 7" id="KW-0949">S-adenosyl-L-methionine</keyword>
<reference evidence="9 10" key="1">
    <citation type="submission" date="2017-10" db="EMBL/GenBank/DDBJ databases">
        <title>Novel microbial diversity and functional potential in the marine mammal oral microbiome.</title>
        <authorList>
            <person name="Dudek N.K."/>
            <person name="Sun C.L."/>
            <person name="Burstein D."/>
            <person name="Kantor R.S."/>
            <person name="Aliaga Goltsman D.S."/>
            <person name="Bik E.M."/>
            <person name="Thomas B.C."/>
            <person name="Banfield J.F."/>
            <person name="Relman D.A."/>
        </authorList>
    </citation>
    <scope>NUCLEOTIDE SEQUENCE [LARGE SCALE GENOMIC DNA]</scope>
    <source>
        <strain evidence="9">DOLJORAL78_61_10</strain>
    </source>
</reference>
<evidence type="ECO:0000256" key="4">
    <source>
        <dbReference type="ARBA" id="ARBA00022679"/>
    </source>
</evidence>
<gene>
    <name evidence="7" type="primary">trmB</name>
    <name evidence="9" type="ORF">CSA55_04550</name>
</gene>
<evidence type="ECO:0000256" key="8">
    <source>
        <dbReference type="SAM" id="MobiDB-lite"/>
    </source>
</evidence>
<dbReference type="EMBL" id="PDSL01000059">
    <property type="protein sequence ID" value="PIE31923.1"/>
    <property type="molecule type" value="Genomic_DNA"/>
</dbReference>
<dbReference type="SUPFAM" id="SSF53335">
    <property type="entry name" value="S-adenosyl-L-methionine-dependent methyltransferases"/>
    <property type="match status" value="1"/>
</dbReference>
<dbReference type="Gene3D" id="3.40.50.150">
    <property type="entry name" value="Vaccinia Virus protein VP39"/>
    <property type="match status" value="1"/>
</dbReference>
<comment type="function">
    <text evidence="2 7">Catalyzes the formation of N(7)-methylguanine at position 46 (m7G46) in tRNA.</text>
</comment>
<keyword evidence="3 7" id="KW-0489">Methyltransferase</keyword>